<dbReference type="Pfam" id="PF08387">
    <property type="entry name" value="FBD"/>
    <property type="match status" value="1"/>
</dbReference>
<protein>
    <recommendedName>
        <fullName evidence="1">F-box domain-containing protein</fullName>
    </recommendedName>
</protein>
<dbReference type="Gramene" id="ESQ35110">
    <property type="protein sequence ID" value="ESQ35110"/>
    <property type="gene ID" value="EUTSA_v10009565mg"/>
</dbReference>
<dbReference type="InterPro" id="IPR006566">
    <property type="entry name" value="FBD"/>
</dbReference>
<keyword evidence="3" id="KW-1185">Reference proteome</keyword>
<feature type="domain" description="F-box" evidence="1">
    <location>
        <begin position="9"/>
        <end position="59"/>
    </location>
</feature>
<evidence type="ECO:0000313" key="3">
    <source>
        <dbReference type="Proteomes" id="UP000030689"/>
    </source>
</evidence>
<dbReference type="PROSITE" id="PS50181">
    <property type="entry name" value="FBOX"/>
    <property type="match status" value="1"/>
</dbReference>
<evidence type="ECO:0000313" key="2">
    <source>
        <dbReference type="EMBL" id="ESQ35110.1"/>
    </source>
</evidence>
<dbReference type="SMART" id="SM00579">
    <property type="entry name" value="FBD"/>
    <property type="match status" value="1"/>
</dbReference>
<sequence length="435" mass="50175">MTKKAVGDADIINQLPDSLLYEILLKLPTKDVVKTSLLCRRWRNVWKSVPGLDLDFNSSVDFAKYEFFDRFMDLNSDLCLQRVKLSYVEYRLNKYNEATINTVIDQQKNIQHLDVASKFDRVTIPPTIYTSCESLVSLKLYCASLPKPPHKSSVSLPCLKILDLQQIVFLADDNLCMEMLISACPALQTLTMDKMYAVKVSSPSLLSFCLNKNEYGYHHQATQVVLDTPRLKYLKLKHHFVERIIVNDLSSIVKLDLDDLINFGESFPGFLTLISRVRYFNLTISSDFLRVNRKLLPKSESVIHNLSTLSVKDIPPLGYWEYLLLFLERCPNLKSLVMGFQGYHYGINFYDVPHCVLSSLEFVEVRARHIADMEKLVSYFMANSTVLKKFTLCLYHMKNEDVKILDRLFTLPRRSRITFETYKPSSLLSCANGFC</sequence>
<dbReference type="PANTHER" id="PTHR31900">
    <property type="entry name" value="F-BOX/RNI SUPERFAMILY PROTEIN-RELATED"/>
    <property type="match status" value="1"/>
</dbReference>
<evidence type="ECO:0000259" key="1">
    <source>
        <dbReference type="PROSITE" id="PS50181"/>
    </source>
</evidence>
<dbReference type="InterPro" id="IPR050232">
    <property type="entry name" value="FBL13/AtMIF1-like"/>
</dbReference>
<dbReference type="Pfam" id="PF24758">
    <property type="entry name" value="LRR_At5g56370"/>
    <property type="match status" value="1"/>
</dbReference>
<dbReference type="STRING" id="72664.V4KBN3"/>
<proteinExistence type="predicted"/>
<dbReference type="InterPro" id="IPR055411">
    <property type="entry name" value="LRR_FXL15/At3g58940/PEG3-like"/>
</dbReference>
<dbReference type="SMART" id="SM00256">
    <property type="entry name" value="FBOX"/>
    <property type="match status" value="1"/>
</dbReference>
<dbReference type="PANTHER" id="PTHR31900:SF33">
    <property type="entry name" value="PROTEIN WITH RNI-LIKE_FBD-LIKE DOMAIN"/>
    <property type="match status" value="1"/>
</dbReference>
<dbReference type="KEGG" id="eus:EUTSA_v10009565mg"/>
<name>V4KBN3_EUTSA</name>
<dbReference type="SUPFAM" id="SSF52047">
    <property type="entry name" value="RNI-like"/>
    <property type="match status" value="1"/>
</dbReference>
<dbReference type="Gene3D" id="3.80.10.10">
    <property type="entry name" value="Ribonuclease Inhibitor"/>
    <property type="match status" value="1"/>
</dbReference>
<dbReference type="Gene3D" id="1.20.1280.50">
    <property type="match status" value="1"/>
</dbReference>
<dbReference type="EMBL" id="KI517683">
    <property type="protein sequence ID" value="ESQ35110.1"/>
    <property type="molecule type" value="Genomic_DNA"/>
</dbReference>
<dbReference type="InterPro" id="IPR053781">
    <property type="entry name" value="F-box_AtFBL13-like"/>
</dbReference>
<dbReference type="InterPro" id="IPR032675">
    <property type="entry name" value="LRR_dom_sf"/>
</dbReference>
<dbReference type="InterPro" id="IPR001810">
    <property type="entry name" value="F-box_dom"/>
</dbReference>
<dbReference type="Pfam" id="PF00646">
    <property type="entry name" value="F-box"/>
    <property type="match status" value="1"/>
</dbReference>
<gene>
    <name evidence="2" type="ORF">EUTSA_v10009565mg</name>
</gene>
<dbReference type="CDD" id="cd22160">
    <property type="entry name" value="F-box_AtFBL13-like"/>
    <property type="match status" value="1"/>
</dbReference>
<organism evidence="2 3">
    <name type="scientific">Eutrema salsugineum</name>
    <name type="common">Saltwater cress</name>
    <name type="synonym">Sisymbrium salsugineum</name>
    <dbReference type="NCBI Taxonomy" id="72664"/>
    <lineage>
        <taxon>Eukaryota</taxon>
        <taxon>Viridiplantae</taxon>
        <taxon>Streptophyta</taxon>
        <taxon>Embryophyta</taxon>
        <taxon>Tracheophyta</taxon>
        <taxon>Spermatophyta</taxon>
        <taxon>Magnoliopsida</taxon>
        <taxon>eudicotyledons</taxon>
        <taxon>Gunneridae</taxon>
        <taxon>Pentapetalae</taxon>
        <taxon>rosids</taxon>
        <taxon>malvids</taxon>
        <taxon>Brassicales</taxon>
        <taxon>Brassicaceae</taxon>
        <taxon>Eutremeae</taxon>
        <taxon>Eutrema</taxon>
    </lineage>
</organism>
<dbReference type="SUPFAM" id="SSF81383">
    <property type="entry name" value="F-box domain"/>
    <property type="match status" value="1"/>
</dbReference>
<dbReference type="Proteomes" id="UP000030689">
    <property type="component" value="Unassembled WGS sequence"/>
</dbReference>
<dbReference type="AlphaFoldDB" id="V4KBN3"/>
<dbReference type="InterPro" id="IPR036047">
    <property type="entry name" value="F-box-like_dom_sf"/>
</dbReference>
<accession>V4KBN3</accession>
<reference evidence="2 3" key="1">
    <citation type="journal article" date="2013" name="Front. Plant Sci.">
        <title>The Reference Genome of the Halophytic Plant Eutrema salsugineum.</title>
        <authorList>
            <person name="Yang R."/>
            <person name="Jarvis D.E."/>
            <person name="Chen H."/>
            <person name="Beilstein M.A."/>
            <person name="Grimwood J."/>
            <person name="Jenkins J."/>
            <person name="Shu S."/>
            <person name="Prochnik S."/>
            <person name="Xin M."/>
            <person name="Ma C."/>
            <person name="Schmutz J."/>
            <person name="Wing R.A."/>
            <person name="Mitchell-Olds T."/>
            <person name="Schumaker K.S."/>
            <person name="Wang X."/>
        </authorList>
    </citation>
    <scope>NUCLEOTIDE SEQUENCE [LARGE SCALE GENOMIC DNA]</scope>
</reference>
<dbReference type="OMA" id="SYFMANS"/>